<organism evidence="3">
    <name type="scientific">marine metagenome</name>
    <dbReference type="NCBI Taxonomy" id="408172"/>
    <lineage>
        <taxon>unclassified sequences</taxon>
        <taxon>metagenomes</taxon>
        <taxon>ecological metagenomes</taxon>
    </lineage>
</organism>
<evidence type="ECO:0000256" key="2">
    <source>
        <dbReference type="ARBA" id="ARBA00023002"/>
    </source>
</evidence>
<gene>
    <name evidence="3" type="ORF">METZ01_LOCUS298974</name>
</gene>
<dbReference type="PROSITE" id="PS00061">
    <property type="entry name" value="ADH_SHORT"/>
    <property type="match status" value="1"/>
</dbReference>
<dbReference type="InterPro" id="IPR051122">
    <property type="entry name" value="SDR_DHRS6-like"/>
</dbReference>
<dbReference type="InterPro" id="IPR002347">
    <property type="entry name" value="SDR_fam"/>
</dbReference>
<reference evidence="3" key="1">
    <citation type="submission" date="2018-05" db="EMBL/GenBank/DDBJ databases">
        <authorList>
            <person name="Lanie J.A."/>
            <person name="Ng W.-L."/>
            <person name="Kazmierczak K.M."/>
            <person name="Andrzejewski T.M."/>
            <person name="Davidsen T.M."/>
            <person name="Wayne K.J."/>
            <person name="Tettelin H."/>
            <person name="Glass J.I."/>
            <person name="Rusch D."/>
            <person name="Podicherti R."/>
            <person name="Tsui H.-C.T."/>
            <person name="Winkler M.E."/>
        </authorList>
    </citation>
    <scope>NUCLEOTIDE SEQUENCE</scope>
</reference>
<dbReference type="InterPro" id="IPR036291">
    <property type="entry name" value="NAD(P)-bd_dom_sf"/>
</dbReference>
<evidence type="ECO:0008006" key="4">
    <source>
        <dbReference type="Google" id="ProtNLM"/>
    </source>
</evidence>
<accession>A0A382MBV4</accession>
<comment type="similarity">
    <text evidence="1">Belongs to the short-chain dehydrogenases/reductases (SDR) family.</text>
</comment>
<name>A0A382MBV4_9ZZZZ</name>
<dbReference type="NCBIfam" id="NF005559">
    <property type="entry name" value="PRK07231.1"/>
    <property type="match status" value="1"/>
</dbReference>
<dbReference type="PANTHER" id="PTHR43477">
    <property type="entry name" value="DIHYDROANTICAPSIN 7-DEHYDROGENASE"/>
    <property type="match status" value="1"/>
</dbReference>
<protein>
    <recommendedName>
        <fullName evidence="4">3-beta hydroxysteroid dehydrogenase</fullName>
    </recommendedName>
</protein>
<sequence length="260" mass="27564">MSGRVEGKTALITGGGSGLGRASATHLAREGANVIVSDLNGDTAQETADTINAERQGAALSCQHDATSKDDWNSALNLCEEHFGALHVLLNNAGISIGGDIESTDFDTWKKLQEVDVDSVFWGCKLALPYLRDAGGGSIINISSTVGIMGNPLTLGYGTAKAAVRSMTKSIALHCARQKYNIRCNSLHPTFIKTPLLKRFADAVGGDEEKAYDTLRSLIPLGDILDPIDVTHAVIYLASDESRMMTGSEFVIDGGLTCGY</sequence>
<feature type="non-terminal residue" evidence="3">
    <location>
        <position position="260"/>
    </location>
</feature>
<dbReference type="PANTHER" id="PTHR43477:SF1">
    <property type="entry name" value="DIHYDROANTICAPSIN 7-DEHYDROGENASE"/>
    <property type="match status" value="1"/>
</dbReference>
<keyword evidence="2" id="KW-0560">Oxidoreductase</keyword>
<dbReference type="AlphaFoldDB" id="A0A382MBV4"/>
<dbReference type="SUPFAM" id="SSF51735">
    <property type="entry name" value="NAD(P)-binding Rossmann-fold domains"/>
    <property type="match status" value="1"/>
</dbReference>
<dbReference type="Gene3D" id="3.40.50.720">
    <property type="entry name" value="NAD(P)-binding Rossmann-like Domain"/>
    <property type="match status" value="1"/>
</dbReference>
<dbReference type="Pfam" id="PF13561">
    <property type="entry name" value="adh_short_C2"/>
    <property type="match status" value="1"/>
</dbReference>
<dbReference type="PRINTS" id="PR00081">
    <property type="entry name" value="GDHRDH"/>
</dbReference>
<dbReference type="PRINTS" id="PR00080">
    <property type="entry name" value="SDRFAMILY"/>
</dbReference>
<dbReference type="GO" id="GO:0016491">
    <property type="term" value="F:oxidoreductase activity"/>
    <property type="evidence" value="ECO:0007669"/>
    <property type="project" value="UniProtKB-KW"/>
</dbReference>
<evidence type="ECO:0000313" key="3">
    <source>
        <dbReference type="EMBL" id="SVC46120.1"/>
    </source>
</evidence>
<proteinExistence type="inferred from homology"/>
<dbReference type="EMBL" id="UINC01092492">
    <property type="protein sequence ID" value="SVC46120.1"/>
    <property type="molecule type" value="Genomic_DNA"/>
</dbReference>
<dbReference type="InterPro" id="IPR020904">
    <property type="entry name" value="Sc_DH/Rdtase_CS"/>
</dbReference>
<dbReference type="FunFam" id="3.40.50.720:FF:000084">
    <property type="entry name" value="Short-chain dehydrogenase reductase"/>
    <property type="match status" value="1"/>
</dbReference>
<evidence type="ECO:0000256" key="1">
    <source>
        <dbReference type="ARBA" id="ARBA00006484"/>
    </source>
</evidence>